<dbReference type="OrthoDB" id="5465095at2"/>
<proteinExistence type="inferred from homology"/>
<comment type="subunit">
    <text evidence="9">The complex comprises the extracytoplasmic solute receptor protein and the two transmembrane proteins.</text>
</comment>
<dbReference type="PANTHER" id="PTHR35011">
    <property type="entry name" value="2,3-DIKETO-L-GULONATE TRAP TRANSPORTER SMALL PERMEASE PROTEIN YIAM"/>
    <property type="match status" value="1"/>
</dbReference>
<keyword evidence="3" id="KW-1003">Cell membrane</keyword>
<evidence type="ECO:0000313" key="11">
    <source>
        <dbReference type="EMBL" id="SEO71814.1"/>
    </source>
</evidence>
<dbReference type="Proteomes" id="UP000199657">
    <property type="component" value="Unassembled WGS sequence"/>
</dbReference>
<evidence type="ECO:0000256" key="7">
    <source>
        <dbReference type="ARBA" id="ARBA00023136"/>
    </source>
</evidence>
<evidence type="ECO:0000256" key="3">
    <source>
        <dbReference type="ARBA" id="ARBA00022475"/>
    </source>
</evidence>
<evidence type="ECO:0000256" key="1">
    <source>
        <dbReference type="ARBA" id="ARBA00004429"/>
    </source>
</evidence>
<reference evidence="11 12" key="1">
    <citation type="submission" date="2016-10" db="EMBL/GenBank/DDBJ databases">
        <authorList>
            <person name="de Groot N.N."/>
        </authorList>
    </citation>
    <scope>NUCLEOTIDE SEQUENCE [LARGE SCALE GENOMIC DNA]</scope>
    <source>
        <strain evidence="11 12">CGMCC 1.6291</strain>
    </source>
</reference>
<evidence type="ECO:0000256" key="4">
    <source>
        <dbReference type="ARBA" id="ARBA00022519"/>
    </source>
</evidence>
<dbReference type="InterPro" id="IPR055348">
    <property type="entry name" value="DctQ"/>
</dbReference>
<comment type="function">
    <text evidence="9">Part of the tripartite ATP-independent periplasmic (TRAP) transport system.</text>
</comment>
<dbReference type="GO" id="GO:0022857">
    <property type="term" value="F:transmembrane transporter activity"/>
    <property type="evidence" value="ECO:0007669"/>
    <property type="project" value="UniProtKB-UniRule"/>
</dbReference>
<dbReference type="AlphaFoldDB" id="A0A1H8S040"/>
<keyword evidence="7 9" id="KW-0472">Membrane</keyword>
<organism evidence="11 12">
    <name type="scientific">Aquisalimonas asiatica</name>
    <dbReference type="NCBI Taxonomy" id="406100"/>
    <lineage>
        <taxon>Bacteria</taxon>
        <taxon>Pseudomonadati</taxon>
        <taxon>Pseudomonadota</taxon>
        <taxon>Gammaproteobacteria</taxon>
        <taxon>Chromatiales</taxon>
        <taxon>Ectothiorhodospiraceae</taxon>
        <taxon>Aquisalimonas</taxon>
    </lineage>
</organism>
<feature type="transmembrane region" description="Helical" evidence="9">
    <location>
        <begin position="43"/>
        <end position="63"/>
    </location>
</feature>
<feature type="transmembrane region" description="Helical" evidence="9">
    <location>
        <begin position="113"/>
        <end position="135"/>
    </location>
</feature>
<name>A0A1H8S040_9GAMM</name>
<feature type="domain" description="Tripartite ATP-independent periplasmic transporters DctQ component" evidence="10">
    <location>
        <begin position="52"/>
        <end position="176"/>
    </location>
</feature>
<evidence type="ECO:0000256" key="6">
    <source>
        <dbReference type="ARBA" id="ARBA00022989"/>
    </source>
</evidence>
<keyword evidence="4 9" id="KW-0997">Cell inner membrane</keyword>
<feature type="transmembrane region" description="Helical" evidence="9">
    <location>
        <begin position="155"/>
        <end position="174"/>
    </location>
</feature>
<protein>
    <recommendedName>
        <fullName evidence="9">TRAP transporter small permease protein</fullName>
    </recommendedName>
</protein>
<keyword evidence="5 9" id="KW-0812">Transmembrane</keyword>
<dbReference type="InterPro" id="IPR007387">
    <property type="entry name" value="TRAP_DctQ"/>
</dbReference>
<dbReference type="GO" id="GO:0005886">
    <property type="term" value="C:plasma membrane"/>
    <property type="evidence" value="ECO:0007669"/>
    <property type="project" value="UniProtKB-SubCell"/>
</dbReference>
<evidence type="ECO:0000313" key="12">
    <source>
        <dbReference type="Proteomes" id="UP000199657"/>
    </source>
</evidence>
<keyword evidence="6 9" id="KW-1133">Transmembrane helix</keyword>
<sequence length="197" mass="21571">MTRASATRRVSGQTPARHHPVVAGARTALAYADRALRLVEEGVIALLLAVAALVVFYDVSSRFLFSNSLSWGPEFVRYSIIWMVFLGGSVAARRGIHISIDALASVLPTRISVWLVGMVMLASAGFCAYLTWLALDFVEQSARFGQRTSSMRIPLWWVIMAIPIGCGLMTLRFTERGLSLLLSRKQERPGGPTDMAG</sequence>
<evidence type="ECO:0000256" key="2">
    <source>
        <dbReference type="ARBA" id="ARBA00022448"/>
    </source>
</evidence>
<dbReference type="EMBL" id="FOEG01000002">
    <property type="protein sequence ID" value="SEO71814.1"/>
    <property type="molecule type" value="Genomic_DNA"/>
</dbReference>
<keyword evidence="12" id="KW-1185">Reference proteome</keyword>
<dbReference type="RefSeq" id="WP_091641119.1">
    <property type="nucleotide sequence ID" value="NZ_FOEG01000002.1"/>
</dbReference>
<comment type="similarity">
    <text evidence="8 9">Belongs to the TRAP transporter small permease family.</text>
</comment>
<dbReference type="STRING" id="406100.SAMN04488052_102365"/>
<dbReference type="PANTHER" id="PTHR35011:SF2">
    <property type="entry name" value="2,3-DIKETO-L-GULONATE TRAP TRANSPORTER SMALL PERMEASE PROTEIN YIAM"/>
    <property type="match status" value="1"/>
</dbReference>
<dbReference type="GO" id="GO:0015740">
    <property type="term" value="P:C4-dicarboxylate transport"/>
    <property type="evidence" value="ECO:0007669"/>
    <property type="project" value="TreeGrafter"/>
</dbReference>
<feature type="transmembrane region" description="Helical" evidence="9">
    <location>
        <begin position="75"/>
        <end position="92"/>
    </location>
</feature>
<evidence type="ECO:0000256" key="8">
    <source>
        <dbReference type="ARBA" id="ARBA00038436"/>
    </source>
</evidence>
<accession>A0A1H8S040</accession>
<evidence type="ECO:0000256" key="5">
    <source>
        <dbReference type="ARBA" id="ARBA00022692"/>
    </source>
</evidence>
<evidence type="ECO:0000256" key="9">
    <source>
        <dbReference type="RuleBase" id="RU369079"/>
    </source>
</evidence>
<gene>
    <name evidence="11" type="ORF">SAMN04488052_102365</name>
</gene>
<evidence type="ECO:0000259" key="10">
    <source>
        <dbReference type="Pfam" id="PF04290"/>
    </source>
</evidence>
<dbReference type="Pfam" id="PF04290">
    <property type="entry name" value="DctQ"/>
    <property type="match status" value="1"/>
</dbReference>
<comment type="subcellular location">
    <subcellularLocation>
        <location evidence="1 9">Cell inner membrane</location>
        <topology evidence="1 9">Multi-pass membrane protein</topology>
    </subcellularLocation>
</comment>
<keyword evidence="2 9" id="KW-0813">Transport</keyword>